<evidence type="ECO:0000313" key="2">
    <source>
        <dbReference type="EMBL" id="KAK9121061.1"/>
    </source>
</evidence>
<dbReference type="EMBL" id="JBBNAF010000008">
    <property type="protein sequence ID" value="KAK9121061.1"/>
    <property type="molecule type" value="Genomic_DNA"/>
</dbReference>
<reference evidence="2 3" key="1">
    <citation type="submission" date="2024-01" db="EMBL/GenBank/DDBJ databases">
        <title>Genome assemblies of Stephania.</title>
        <authorList>
            <person name="Yang L."/>
        </authorList>
    </citation>
    <scope>NUCLEOTIDE SEQUENCE [LARGE SCALE GENOMIC DNA]</scope>
    <source>
        <strain evidence="2">YNDBR</strain>
        <tissue evidence="2">Leaf</tissue>
    </source>
</reference>
<dbReference type="InterPro" id="IPR036770">
    <property type="entry name" value="Ankyrin_rpt-contain_sf"/>
</dbReference>
<comment type="caution">
    <text evidence="2">The sequence shown here is derived from an EMBL/GenBank/DDBJ whole genome shotgun (WGS) entry which is preliminary data.</text>
</comment>
<gene>
    <name evidence="2" type="ORF">Syun_018678</name>
</gene>
<name>A0AAP0NYM2_9MAGN</name>
<proteinExistence type="predicted"/>
<evidence type="ECO:0000313" key="3">
    <source>
        <dbReference type="Proteomes" id="UP001420932"/>
    </source>
</evidence>
<dbReference type="SUPFAM" id="SSF48403">
    <property type="entry name" value="Ankyrin repeat"/>
    <property type="match status" value="1"/>
</dbReference>
<protein>
    <submittedName>
        <fullName evidence="2">Uncharacterized protein</fullName>
    </submittedName>
</protein>
<keyword evidence="3" id="KW-1185">Reference proteome</keyword>
<organism evidence="2 3">
    <name type="scientific">Stephania yunnanensis</name>
    <dbReference type="NCBI Taxonomy" id="152371"/>
    <lineage>
        <taxon>Eukaryota</taxon>
        <taxon>Viridiplantae</taxon>
        <taxon>Streptophyta</taxon>
        <taxon>Embryophyta</taxon>
        <taxon>Tracheophyta</taxon>
        <taxon>Spermatophyta</taxon>
        <taxon>Magnoliopsida</taxon>
        <taxon>Ranunculales</taxon>
        <taxon>Menispermaceae</taxon>
        <taxon>Menispermoideae</taxon>
        <taxon>Cissampelideae</taxon>
        <taxon>Stephania</taxon>
    </lineage>
</organism>
<dbReference type="AlphaFoldDB" id="A0AAP0NYM2"/>
<evidence type="ECO:0000256" key="1">
    <source>
        <dbReference type="SAM" id="SignalP"/>
    </source>
</evidence>
<keyword evidence="1" id="KW-0732">Signal</keyword>
<dbReference type="Proteomes" id="UP001420932">
    <property type="component" value="Unassembled WGS sequence"/>
</dbReference>
<feature type="signal peptide" evidence="1">
    <location>
        <begin position="1"/>
        <end position="30"/>
    </location>
</feature>
<dbReference type="Gene3D" id="1.25.40.20">
    <property type="entry name" value="Ankyrin repeat-containing domain"/>
    <property type="match status" value="1"/>
</dbReference>
<sequence>MVFRDYAIRAFLNWLKYNLVFLLLADDTAREVGPRVAIELGTVQAKYQDKLWSGFEKGPITITMALSNVTIGGETVLHLAVMNYLFEAFEIMFEKLKQLDRETLLNSKDEQGNMVLHLAAYMKQREASTVGAILENFDA</sequence>
<feature type="chain" id="PRO_5043024023" evidence="1">
    <location>
        <begin position="31"/>
        <end position="139"/>
    </location>
</feature>
<accession>A0AAP0NYM2</accession>